<evidence type="ECO:0000256" key="10">
    <source>
        <dbReference type="ARBA" id="ARBA00022729"/>
    </source>
</evidence>
<evidence type="ECO:0000256" key="2">
    <source>
        <dbReference type="ARBA" id="ARBA00004498"/>
    </source>
</evidence>
<evidence type="ECO:0000256" key="7">
    <source>
        <dbReference type="ARBA" id="ARBA00022530"/>
    </source>
</evidence>
<evidence type="ECO:0000256" key="6">
    <source>
        <dbReference type="ARBA" id="ARBA00022525"/>
    </source>
</evidence>
<dbReference type="FunFam" id="2.60.40.4100:FF:000002">
    <property type="entry name" value="Zona pellucida sperm-binding protein 3"/>
    <property type="match status" value="1"/>
</dbReference>
<keyword evidence="5" id="KW-1003">Cell membrane</keyword>
<evidence type="ECO:0000256" key="9">
    <source>
        <dbReference type="ARBA" id="ARBA00022692"/>
    </source>
</evidence>
<comment type="caution">
    <text evidence="19">The sequence shown here is derived from an EMBL/GenBank/DDBJ whole genome shotgun (WGS) entry which is preliminary data.</text>
</comment>
<keyword evidence="6" id="KW-0964">Secreted</keyword>
<evidence type="ECO:0000256" key="11">
    <source>
        <dbReference type="ARBA" id="ARBA00022989"/>
    </source>
</evidence>
<sequence>MKTKWRPYILWSVFSLCLLSCAIGTYESPFTRRKQVFKQGTPKAHSIKQSRTDDRKSSRRLPTSTSPMSPLSSQRPYPPLTPRPMRPGEPEAKIQAEFAYLPDVSVTCSASDVVVRVKPAFYGLGADTDELKLGSACKSNGVLRPYGDLLFTYPLTACDAVRESPHGHLLYKYELHYEPSPKRFPSSSQRINVDIECRYQRSHHVHRLTVRPTWETAIVHKRLKGSPNDFQIELMDDSWRTPAKSLVYELGKTVNFQVSAPHLSTRGKLYIKTCYATPYSGLKSYTLKYTIIDDFGCLLDSKSDPGASQFISRTDNTLRFSLKAFQFNSDPYTEVRIHCKLFVTPEDPGPAHKSCTYRGNGWKALTGDDSICECCDSQCVTSKHRRAMMEGTASSGSLLVSDQPYAEDGFLPVNMSREGEATIHHYVDELHRDETLWKSEEVVKYADDDKVQDHEDKEEDEESGVVNGVMTEPDLDELGFWRSVVVEKSEGKDSNPFKEDGSGYVLEEGFKGEEDEIHLNRKEGEVLRHRVQLEQMFTSEVGLQREVKPLVSESREENGKHTDRSEDRDGTAASAVEWKTADGLADFREDGGGTLSPCFTDSASLTIFFCTVAMVSGGNLVSITTFLLLLEKIKLAVLEGDLWRSIGDVGEFMLRRDPGPVFDLAAVLRRIASCRFMEGEEVVAGGAFFVGEATLDEDAGRTNTDWDLGKAGCAITMACGEVGGGELGGGLMGVLETMIRDLLMGF</sequence>
<dbReference type="PANTHER" id="PTHR11576">
    <property type="entry name" value="ZONA PELLUCIDA SPERM-BINDING PROTEIN 3"/>
    <property type="match status" value="1"/>
</dbReference>
<dbReference type="GO" id="GO:0005886">
    <property type="term" value="C:plasma membrane"/>
    <property type="evidence" value="ECO:0007669"/>
    <property type="project" value="UniProtKB-SubCell"/>
</dbReference>
<evidence type="ECO:0000256" key="4">
    <source>
        <dbReference type="ARBA" id="ARBA00017980"/>
    </source>
</evidence>
<feature type="domain" description="ZP" evidence="18">
    <location>
        <begin position="107"/>
        <end position="362"/>
    </location>
</feature>
<comment type="similarity">
    <text evidence="3">Belongs to the ZP domain family. ZPC subfamily.</text>
</comment>
<dbReference type="Proteomes" id="UP000327493">
    <property type="component" value="Chromosome 20"/>
</dbReference>
<feature type="region of interest" description="Disordered" evidence="16">
    <location>
        <begin position="548"/>
        <end position="573"/>
    </location>
</feature>
<evidence type="ECO:0000256" key="13">
    <source>
        <dbReference type="ARBA" id="ARBA00023157"/>
    </source>
</evidence>
<comment type="subcellular location">
    <subcellularLocation>
        <location evidence="1">Cell membrane</location>
        <topology evidence="1">Single-pass type I membrane protein</topology>
    </subcellularLocation>
    <subcellularLocation>
        <location evidence="2">Secreted</location>
        <location evidence="2">Extracellular space</location>
        <location evidence="2">Extracellular matrix</location>
    </subcellularLocation>
</comment>
<keyword evidence="13" id="KW-1015">Disulfide bond</keyword>
<dbReference type="SMART" id="SM00241">
    <property type="entry name" value="ZP"/>
    <property type="match status" value="1"/>
</dbReference>
<keyword evidence="11" id="KW-1133">Transmembrane helix</keyword>
<evidence type="ECO:0000256" key="16">
    <source>
        <dbReference type="SAM" id="MobiDB-lite"/>
    </source>
</evidence>
<keyword evidence="10 17" id="KW-0732">Signal</keyword>
<evidence type="ECO:0000256" key="17">
    <source>
        <dbReference type="SAM" id="SignalP"/>
    </source>
</evidence>
<dbReference type="InterPro" id="IPR055355">
    <property type="entry name" value="ZP-C"/>
</dbReference>
<evidence type="ECO:0000313" key="19">
    <source>
        <dbReference type="EMBL" id="KAA8582343.1"/>
    </source>
</evidence>
<reference evidence="19 20" key="1">
    <citation type="submission" date="2019-08" db="EMBL/GenBank/DDBJ databases">
        <title>A chromosome-level genome assembly, high-density linkage maps, and genome scans reveal the genomic architecture of hybrid incompatibilities underlying speciation via character displacement in darters (Percidae: Etheostominae).</title>
        <authorList>
            <person name="Moran R.L."/>
            <person name="Catchen J.M."/>
            <person name="Fuller R.C."/>
        </authorList>
    </citation>
    <scope>NUCLEOTIDE SEQUENCE [LARGE SCALE GENOMIC DNA]</scope>
    <source>
        <strain evidence="19">EspeVRDwgs_2016</strain>
        <tissue evidence="19">Muscle</tissue>
    </source>
</reference>
<evidence type="ECO:0000256" key="14">
    <source>
        <dbReference type="ARBA" id="ARBA00023180"/>
    </source>
</evidence>
<dbReference type="Gene3D" id="2.60.40.4100">
    <property type="entry name" value="Zona pellucida, ZP-C domain"/>
    <property type="match status" value="1"/>
</dbReference>
<dbReference type="FunFam" id="2.60.40.3210:FF:000001">
    <property type="entry name" value="Zona pellucida sperm-binding protein 3"/>
    <property type="match status" value="1"/>
</dbReference>
<evidence type="ECO:0000259" key="18">
    <source>
        <dbReference type="PROSITE" id="PS51034"/>
    </source>
</evidence>
<keyword evidence="12" id="KW-0472">Membrane</keyword>
<dbReference type="EMBL" id="VOFY01000020">
    <property type="protein sequence ID" value="KAA8582343.1"/>
    <property type="molecule type" value="Genomic_DNA"/>
</dbReference>
<dbReference type="GO" id="GO:0007339">
    <property type="term" value="P:binding of sperm to zona pellucida"/>
    <property type="evidence" value="ECO:0007669"/>
    <property type="project" value="TreeGrafter"/>
</dbReference>
<feature type="chain" id="PRO_5023857230" description="Zona pellucida sperm-binding protein 3" evidence="17">
    <location>
        <begin position="25"/>
        <end position="746"/>
    </location>
</feature>
<dbReference type="Pfam" id="PF23344">
    <property type="entry name" value="ZP-N"/>
    <property type="match status" value="1"/>
</dbReference>
<dbReference type="GO" id="GO:0032190">
    <property type="term" value="F:acrosin binding"/>
    <property type="evidence" value="ECO:0007669"/>
    <property type="project" value="TreeGrafter"/>
</dbReference>
<keyword evidence="20" id="KW-1185">Reference proteome</keyword>
<proteinExistence type="inferred from homology"/>
<organism evidence="19 20">
    <name type="scientific">Etheostoma spectabile</name>
    <name type="common">orangethroat darter</name>
    <dbReference type="NCBI Taxonomy" id="54343"/>
    <lineage>
        <taxon>Eukaryota</taxon>
        <taxon>Metazoa</taxon>
        <taxon>Chordata</taxon>
        <taxon>Craniata</taxon>
        <taxon>Vertebrata</taxon>
        <taxon>Euteleostomi</taxon>
        <taxon>Actinopterygii</taxon>
        <taxon>Neopterygii</taxon>
        <taxon>Teleostei</taxon>
        <taxon>Neoteleostei</taxon>
        <taxon>Acanthomorphata</taxon>
        <taxon>Eupercaria</taxon>
        <taxon>Perciformes</taxon>
        <taxon>Percoidei</taxon>
        <taxon>Percidae</taxon>
        <taxon>Etheostomatinae</taxon>
        <taxon>Etheostoma</taxon>
    </lineage>
</organism>
<feature type="region of interest" description="Disordered" evidence="16">
    <location>
        <begin position="37"/>
        <end position="89"/>
    </location>
</feature>
<evidence type="ECO:0000256" key="5">
    <source>
        <dbReference type="ARBA" id="ARBA00022475"/>
    </source>
</evidence>
<dbReference type="InterPro" id="IPR055356">
    <property type="entry name" value="ZP-N"/>
</dbReference>
<feature type="compositionally biased region" description="Low complexity" evidence="16">
    <location>
        <begin position="60"/>
        <end position="75"/>
    </location>
</feature>
<protein>
    <recommendedName>
        <fullName evidence="4">Zona pellucida sperm-binding protein 3</fullName>
    </recommendedName>
    <alternativeName>
        <fullName evidence="15">Zona pellucida glycoprotein 3</fullName>
    </alternativeName>
</protein>
<dbReference type="GO" id="GO:2000344">
    <property type="term" value="P:positive regulation of acrosome reaction"/>
    <property type="evidence" value="ECO:0007669"/>
    <property type="project" value="TreeGrafter"/>
</dbReference>
<keyword evidence="8" id="KW-0165">Cleavage on pair of basic residues</keyword>
<keyword evidence="7" id="KW-0272">Extracellular matrix</keyword>
<dbReference type="GO" id="GO:0031012">
    <property type="term" value="C:extracellular matrix"/>
    <property type="evidence" value="ECO:0007669"/>
    <property type="project" value="TreeGrafter"/>
</dbReference>
<dbReference type="Pfam" id="PF00100">
    <property type="entry name" value="Zona_pellucida"/>
    <property type="match status" value="1"/>
</dbReference>
<dbReference type="PROSITE" id="PS51034">
    <property type="entry name" value="ZP_2"/>
    <property type="match status" value="1"/>
</dbReference>
<evidence type="ECO:0000256" key="12">
    <source>
        <dbReference type="ARBA" id="ARBA00023136"/>
    </source>
</evidence>
<evidence type="ECO:0000256" key="1">
    <source>
        <dbReference type="ARBA" id="ARBA00004251"/>
    </source>
</evidence>
<evidence type="ECO:0000313" key="20">
    <source>
        <dbReference type="Proteomes" id="UP000327493"/>
    </source>
</evidence>
<dbReference type="Gene3D" id="2.60.40.3210">
    <property type="entry name" value="Zona pellucida, ZP-N domain"/>
    <property type="match status" value="1"/>
</dbReference>
<evidence type="ECO:0000256" key="3">
    <source>
        <dbReference type="ARBA" id="ARBA00006735"/>
    </source>
</evidence>
<dbReference type="InterPro" id="IPR042235">
    <property type="entry name" value="ZP-C_dom"/>
</dbReference>
<dbReference type="PANTHER" id="PTHR11576:SF16">
    <property type="entry name" value="ZONA PELLUCIDA SPERM-BINDING PROTEIN 3"/>
    <property type="match status" value="1"/>
</dbReference>
<evidence type="ECO:0000256" key="15">
    <source>
        <dbReference type="ARBA" id="ARBA00030824"/>
    </source>
</evidence>
<feature type="signal peptide" evidence="17">
    <location>
        <begin position="1"/>
        <end position="24"/>
    </location>
</feature>
<accession>A0A5J5CNI2</accession>
<feature type="compositionally biased region" description="Basic and acidic residues" evidence="16">
    <location>
        <begin position="548"/>
        <end position="570"/>
    </location>
</feature>
<keyword evidence="14" id="KW-0325">Glycoprotein</keyword>
<dbReference type="AlphaFoldDB" id="A0A5J5CNI2"/>
<dbReference type="GO" id="GO:0035803">
    <property type="term" value="P:egg coat formation"/>
    <property type="evidence" value="ECO:0007669"/>
    <property type="project" value="TreeGrafter"/>
</dbReference>
<keyword evidence="9" id="KW-0812">Transmembrane</keyword>
<gene>
    <name evidence="19" type="ORF">FQN60_009083</name>
</gene>
<dbReference type="InterPro" id="IPR001507">
    <property type="entry name" value="ZP_dom"/>
</dbReference>
<name>A0A5J5CNI2_9PERO</name>
<feature type="compositionally biased region" description="Pro residues" evidence="16">
    <location>
        <begin position="76"/>
        <end position="85"/>
    </location>
</feature>
<evidence type="ECO:0000256" key="8">
    <source>
        <dbReference type="ARBA" id="ARBA00022685"/>
    </source>
</evidence>